<proteinExistence type="predicted"/>
<dbReference type="Pfam" id="PF05380">
    <property type="entry name" value="Peptidase_A17"/>
    <property type="match status" value="1"/>
</dbReference>
<gene>
    <name evidence="1" type="primary">AVEN_149943_1</name>
    <name evidence="1" type="ORF">NPIL_639041</name>
</gene>
<dbReference type="InterPro" id="IPR008042">
    <property type="entry name" value="Retrotrans_Pao"/>
</dbReference>
<dbReference type="OrthoDB" id="5871128at2759"/>
<organism evidence="1 2">
    <name type="scientific">Nephila pilipes</name>
    <name type="common">Giant wood spider</name>
    <name type="synonym">Nephila maculata</name>
    <dbReference type="NCBI Taxonomy" id="299642"/>
    <lineage>
        <taxon>Eukaryota</taxon>
        <taxon>Metazoa</taxon>
        <taxon>Ecdysozoa</taxon>
        <taxon>Arthropoda</taxon>
        <taxon>Chelicerata</taxon>
        <taxon>Arachnida</taxon>
        <taxon>Araneae</taxon>
        <taxon>Araneomorphae</taxon>
        <taxon>Entelegynae</taxon>
        <taxon>Araneoidea</taxon>
        <taxon>Nephilidae</taxon>
        <taxon>Nephila</taxon>
    </lineage>
</organism>
<dbReference type="EMBL" id="BMAW01127135">
    <property type="protein sequence ID" value="GFU19858.1"/>
    <property type="molecule type" value="Genomic_DNA"/>
</dbReference>
<evidence type="ECO:0000313" key="1">
    <source>
        <dbReference type="EMBL" id="GFU19858.1"/>
    </source>
</evidence>
<evidence type="ECO:0000313" key="2">
    <source>
        <dbReference type="Proteomes" id="UP000887013"/>
    </source>
</evidence>
<protein>
    <submittedName>
        <fullName evidence="1">Integrase catalytic domain-containing protein</fullName>
    </submittedName>
</protein>
<name>A0A8X6QKS2_NEPPI</name>
<dbReference type="AlphaFoldDB" id="A0A8X6QKS2"/>
<keyword evidence="2" id="KW-1185">Reference proteome</keyword>
<dbReference type="Proteomes" id="UP000887013">
    <property type="component" value="Unassembled WGS sequence"/>
</dbReference>
<reference evidence="1" key="1">
    <citation type="submission" date="2020-08" db="EMBL/GenBank/DDBJ databases">
        <title>Multicomponent nature underlies the extraordinary mechanical properties of spider dragline silk.</title>
        <authorList>
            <person name="Kono N."/>
            <person name="Nakamura H."/>
            <person name="Mori M."/>
            <person name="Yoshida Y."/>
            <person name="Ohtoshi R."/>
            <person name="Malay A.D."/>
            <person name="Moran D.A.P."/>
            <person name="Tomita M."/>
            <person name="Numata K."/>
            <person name="Arakawa K."/>
        </authorList>
    </citation>
    <scope>NUCLEOTIDE SEQUENCE</scope>
</reference>
<accession>A0A8X6QKS2</accession>
<comment type="caution">
    <text evidence="1">The sequence shown here is derived from an EMBL/GenBank/DDBJ whole genome shotgun (WGS) entry which is preliminary data.</text>
</comment>
<dbReference type="PANTHER" id="PTHR47331">
    <property type="entry name" value="PHD-TYPE DOMAIN-CONTAINING PROTEIN"/>
    <property type="match status" value="1"/>
</dbReference>
<sequence>MLLLKKPFLKLRGEVERLADIEIPCYFEINYATQMHLFADVCKKVFAISVFLRSVTFHYVKVVLVRAKSRVASLTQVIIPRLELMTCCIGVRLAHSIQQALNIMEMGTNFWSHSIIAFFVLVEGQRRGVGISFEIE</sequence>